<name>A0AAE3IYP9_9BACI</name>
<evidence type="ECO:0000256" key="1">
    <source>
        <dbReference type="ARBA" id="ARBA00043985"/>
    </source>
</evidence>
<organism evidence="3 4">
    <name type="scientific">Perspicuibacillus lycopersici</name>
    <dbReference type="NCBI Taxonomy" id="1325689"/>
    <lineage>
        <taxon>Bacteria</taxon>
        <taxon>Bacillati</taxon>
        <taxon>Bacillota</taxon>
        <taxon>Bacilli</taxon>
        <taxon>Bacillales</taxon>
        <taxon>Bacillaceae</taxon>
        <taxon>Perspicuibacillus</taxon>
    </lineage>
</organism>
<dbReference type="EMBL" id="JAOUSF010000004">
    <property type="protein sequence ID" value="MCU9614490.1"/>
    <property type="molecule type" value="Genomic_DNA"/>
</dbReference>
<feature type="coiled-coil region" evidence="2">
    <location>
        <begin position="90"/>
        <end position="138"/>
    </location>
</feature>
<reference evidence="3" key="1">
    <citation type="submission" date="2022-10" db="EMBL/GenBank/DDBJ databases">
        <title>Description of Fervidibacillus gen. nov. in the family Fervidibacillaceae fam. nov. with two species, Fervidibacillus albus sp. nov., and Fervidibacillus halotolerans sp. nov., isolated from tidal flat sediments.</title>
        <authorList>
            <person name="Kwon K.K."/>
            <person name="Yang S.-H."/>
        </authorList>
    </citation>
    <scope>NUCLEOTIDE SEQUENCE</scope>
    <source>
        <strain evidence="3">JCM 19140</strain>
    </source>
</reference>
<protein>
    <submittedName>
        <fullName evidence="3">PspA/IM30 family protein</fullName>
    </submittedName>
</protein>
<dbReference type="AlphaFoldDB" id="A0AAE3IYP9"/>
<keyword evidence="2" id="KW-0175">Coiled coil</keyword>
<comment type="caution">
    <text evidence="3">The sequence shown here is derived from an EMBL/GenBank/DDBJ whole genome shotgun (WGS) entry which is preliminary data.</text>
</comment>
<sequence length="214" mass="25628">MTNLFRRVKNSVTADLHEMLDQKEQKNPISLLNQYLRECEKEIEKVRKLIERQYVLKEEFTREYVQAKDLAEKRKHQAAVALKAGEQELYEFANGEQIQYEDRMNRLEEANRTTMEQLDTLERNYTEMQHKLKDMQLKRLELMGKENVARANYRVSKMLEQSNQSSTSFTRFSEMENYLERLEHQVNSSYFRNTIDARIAKLEKQQSENTVTQS</sequence>
<proteinExistence type="inferred from homology"/>
<dbReference type="PANTHER" id="PTHR31088:SF6">
    <property type="entry name" value="PHAGE SHOCK PROTEIN A"/>
    <property type="match status" value="1"/>
</dbReference>
<keyword evidence="4" id="KW-1185">Reference proteome</keyword>
<gene>
    <name evidence="3" type="ORF">OEV98_13170</name>
</gene>
<dbReference type="RefSeq" id="WP_263073778.1">
    <property type="nucleotide sequence ID" value="NZ_JAOUSF010000004.1"/>
</dbReference>
<evidence type="ECO:0000313" key="3">
    <source>
        <dbReference type="EMBL" id="MCU9614490.1"/>
    </source>
</evidence>
<dbReference type="Proteomes" id="UP001209318">
    <property type="component" value="Unassembled WGS sequence"/>
</dbReference>
<comment type="similarity">
    <text evidence="1">Belongs to the PspA/Vipp/IM30 family.</text>
</comment>
<dbReference type="PANTHER" id="PTHR31088">
    <property type="entry name" value="MEMBRANE-ASSOCIATED PROTEIN VIPP1, CHLOROPLASTIC"/>
    <property type="match status" value="1"/>
</dbReference>
<dbReference type="Pfam" id="PF04012">
    <property type="entry name" value="PspA_IM30"/>
    <property type="match status" value="1"/>
</dbReference>
<evidence type="ECO:0000256" key="2">
    <source>
        <dbReference type="SAM" id="Coils"/>
    </source>
</evidence>
<evidence type="ECO:0000313" key="4">
    <source>
        <dbReference type="Proteomes" id="UP001209318"/>
    </source>
</evidence>
<accession>A0AAE3IYP9</accession>
<dbReference type="InterPro" id="IPR007157">
    <property type="entry name" value="PspA_VIPP1"/>
</dbReference>